<evidence type="ECO:0000256" key="2">
    <source>
        <dbReference type="ARBA" id="ARBA00022481"/>
    </source>
</evidence>
<evidence type="ECO:0000313" key="5">
    <source>
        <dbReference type="EMBL" id="WHF35092.1"/>
    </source>
</evidence>
<dbReference type="Proteomes" id="UP001239426">
    <property type="component" value="Chromosome"/>
</dbReference>
<dbReference type="InterPro" id="IPR012902">
    <property type="entry name" value="N_methyl_site"/>
</dbReference>
<dbReference type="SUPFAM" id="SSF54523">
    <property type="entry name" value="Pili subunits"/>
    <property type="match status" value="1"/>
</dbReference>
<dbReference type="AlphaFoldDB" id="A0AAX3VMK7"/>
<dbReference type="RefSeq" id="WP_282683319.1">
    <property type="nucleotide sequence ID" value="NZ_CP124841.1"/>
</dbReference>
<keyword evidence="2" id="KW-0488">Methylation</keyword>
<dbReference type="NCBIfam" id="TIGR02532">
    <property type="entry name" value="IV_pilin_GFxxxE"/>
    <property type="match status" value="1"/>
</dbReference>
<evidence type="ECO:0000256" key="1">
    <source>
        <dbReference type="ARBA" id="ARBA00005233"/>
    </source>
</evidence>
<sequence>MKKQSGFTLIELMIVVAIVAILAAIALPAYQTYTQKAKFTEVVTATGPVKTAVELCFQTTGVATSCQTAGTNGIPTAPSAAGNVASVTLAAGTGGAEFQITATSQNLSTNYTYTLVGETATGNVVWTANPSGAAGSCAAAGIC</sequence>
<dbReference type="GO" id="GO:0043107">
    <property type="term" value="P:type IV pilus-dependent motility"/>
    <property type="evidence" value="ECO:0007669"/>
    <property type="project" value="TreeGrafter"/>
</dbReference>
<dbReference type="Pfam" id="PF00114">
    <property type="entry name" value="Pilin"/>
    <property type="match status" value="1"/>
</dbReference>
<dbReference type="Gene3D" id="3.30.700.10">
    <property type="entry name" value="Glycoprotein, Type 4 Pilin"/>
    <property type="match status" value="1"/>
</dbReference>
<accession>A0AAX3VMK7</accession>
<dbReference type="Pfam" id="PF07963">
    <property type="entry name" value="N_methyl"/>
    <property type="match status" value="1"/>
</dbReference>
<name>A0AAX3VMK7_AERSA</name>
<evidence type="ECO:0000256" key="4">
    <source>
        <dbReference type="SAM" id="Phobius"/>
    </source>
</evidence>
<dbReference type="PROSITE" id="PS00409">
    <property type="entry name" value="PROKAR_NTER_METHYL"/>
    <property type="match status" value="1"/>
</dbReference>
<keyword evidence="4" id="KW-0472">Membrane</keyword>
<dbReference type="GO" id="GO:0007155">
    <property type="term" value="P:cell adhesion"/>
    <property type="evidence" value="ECO:0007669"/>
    <property type="project" value="InterPro"/>
</dbReference>
<keyword evidence="4" id="KW-1133">Transmembrane helix</keyword>
<gene>
    <name evidence="5" type="primary">tapA</name>
    <name evidence="5" type="ORF">QLQ87_12820</name>
</gene>
<dbReference type="PANTHER" id="PTHR30093">
    <property type="entry name" value="GENERAL SECRETION PATHWAY PROTEIN G"/>
    <property type="match status" value="1"/>
</dbReference>
<evidence type="ECO:0000313" key="6">
    <source>
        <dbReference type="Proteomes" id="UP001239426"/>
    </source>
</evidence>
<dbReference type="EMBL" id="CP124841">
    <property type="protein sequence ID" value="WHF35092.1"/>
    <property type="molecule type" value="Genomic_DNA"/>
</dbReference>
<evidence type="ECO:0000256" key="3">
    <source>
        <dbReference type="RuleBase" id="RU000389"/>
    </source>
</evidence>
<keyword evidence="4" id="KW-0812">Transmembrane</keyword>
<dbReference type="GO" id="GO:0044096">
    <property type="term" value="C:type IV pilus"/>
    <property type="evidence" value="ECO:0007669"/>
    <property type="project" value="TreeGrafter"/>
</dbReference>
<proteinExistence type="inferred from homology"/>
<dbReference type="InterPro" id="IPR001082">
    <property type="entry name" value="Pilin"/>
</dbReference>
<comment type="similarity">
    <text evidence="1 3">Belongs to the N-Me-Phe pilin family.</text>
</comment>
<organism evidence="5 6">
    <name type="scientific">Aeromonas salmonicida</name>
    <dbReference type="NCBI Taxonomy" id="645"/>
    <lineage>
        <taxon>Bacteria</taxon>
        <taxon>Pseudomonadati</taxon>
        <taxon>Pseudomonadota</taxon>
        <taxon>Gammaproteobacteria</taxon>
        <taxon>Aeromonadales</taxon>
        <taxon>Aeromonadaceae</taxon>
        <taxon>Aeromonas</taxon>
    </lineage>
</organism>
<dbReference type="PANTHER" id="PTHR30093:SF34">
    <property type="entry name" value="PREPILIN PEPTIDASE-DEPENDENT PROTEIN D"/>
    <property type="match status" value="1"/>
</dbReference>
<reference evidence="5" key="1">
    <citation type="submission" date="2023-05" db="EMBL/GenBank/DDBJ databases">
        <title>Aeromonas salmonicida 57, complete genome.</title>
        <authorList>
            <person name="Shao L."/>
        </authorList>
    </citation>
    <scope>NUCLEOTIDE SEQUENCE</scope>
    <source>
        <strain evidence="5">57</strain>
    </source>
</reference>
<feature type="transmembrane region" description="Helical" evidence="4">
    <location>
        <begin position="12"/>
        <end position="30"/>
    </location>
</feature>
<protein>
    <submittedName>
        <fullName evidence="5">Type IVa pilus major pilin TapA</fullName>
    </submittedName>
</protein>
<dbReference type="InterPro" id="IPR045584">
    <property type="entry name" value="Pilin-like"/>
</dbReference>
<keyword evidence="3" id="KW-0281">Fimbrium</keyword>